<dbReference type="EMBL" id="CAJNOW010007906">
    <property type="protein sequence ID" value="CAF1525384.1"/>
    <property type="molecule type" value="Genomic_DNA"/>
</dbReference>
<feature type="non-terminal residue" evidence="1">
    <location>
        <position position="1"/>
    </location>
</feature>
<gene>
    <name evidence="1" type="ORF">KQP761_LOCUS15949</name>
</gene>
<proteinExistence type="predicted"/>
<comment type="caution">
    <text evidence="1">The sequence shown here is derived from an EMBL/GenBank/DDBJ whole genome shotgun (WGS) entry which is preliminary data.</text>
</comment>
<sequence length="350" mass="39922">SIRSVRLAYIEKNTNILDRIYHACTSVFISRLWYLWTRSIDKKNLDLILSQVSNLDETSINTQSQTKRQYFITYQAHFSIEINAHCLVYIATLVSEGQLPNAALNIRLQNSQICEGTFRSARAISSVFPAGVNFTVAQFMNRINKLSTLQGIKSNTNQNNLRFHQHHKLHKTLINISNSSNATTLSKIAIENSVLQAYEYVAKLFSALKIKEILRRGRIMSIEESSRMIAQELDTFRSSDINVLNDSNRNFKIGSDNEQNDEIAIGSAECSDSDEKFELNDNLDVINNTSISANRGIRLCDDVKEELLHAYFKVKINNENKFMHKQAACWALEKDKSSFSATRLLRVQGR</sequence>
<protein>
    <submittedName>
        <fullName evidence="1">Uncharacterized protein</fullName>
    </submittedName>
</protein>
<dbReference type="OrthoDB" id="10064970at2759"/>
<evidence type="ECO:0000313" key="1">
    <source>
        <dbReference type="EMBL" id="CAF1525384.1"/>
    </source>
</evidence>
<dbReference type="Proteomes" id="UP000663834">
    <property type="component" value="Unassembled WGS sequence"/>
</dbReference>
<name>A0A815UXR6_9BILA</name>
<evidence type="ECO:0000313" key="2">
    <source>
        <dbReference type="Proteomes" id="UP000663834"/>
    </source>
</evidence>
<dbReference type="AlphaFoldDB" id="A0A815UXR6"/>
<organism evidence="1 2">
    <name type="scientific">Rotaria magnacalcarata</name>
    <dbReference type="NCBI Taxonomy" id="392030"/>
    <lineage>
        <taxon>Eukaryota</taxon>
        <taxon>Metazoa</taxon>
        <taxon>Spiralia</taxon>
        <taxon>Gnathifera</taxon>
        <taxon>Rotifera</taxon>
        <taxon>Eurotatoria</taxon>
        <taxon>Bdelloidea</taxon>
        <taxon>Philodinida</taxon>
        <taxon>Philodinidae</taxon>
        <taxon>Rotaria</taxon>
    </lineage>
</organism>
<accession>A0A815UXR6</accession>
<reference evidence="1" key="1">
    <citation type="submission" date="2021-02" db="EMBL/GenBank/DDBJ databases">
        <authorList>
            <person name="Nowell W R."/>
        </authorList>
    </citation>
    <scope>NUCLEOTIDE SEQUENCE</scope>
</reference>